<keyword evidence="3" id="KW-0805">Transcription regulation</keyword>
<evidence type="ECO:0000313" key="8">
    <source>
        <dbReference type="EMBL" id="KAF5860622.1"/>
    </source>
</evidence>
<keyword evidence="2" id="KW-0862">Zinc</keyword>
<evidence type="ECO:0000256" key="1">
    <source>
        <dbReference type="ARBA" id="ARBA00022723"/>
    </source>
</evidence>
<organism evidence="8 9">
    <name type="scientific">Petromyces alliaceus</name>
    <name type="common">Aspergillus alliaceus</name>
    <dbReference type="NCBI Taxonomy" id="209559"/>
    <lineage>
        <taxon>Eukaryota</taxon>
        <taxon>Fungi</taxon>
        <taxon>Dikarya</taxon>
        <taxon>Ascomycota</taxon>
        <taxon>Pezizomycotina</taxon>
        <taxon>Eurotiomycetes</taxon>
        <taxon>Eurotiomycetidae</taxon>
        <taxon>Eurotiales</taxon>
        <taxon>Aspergillaceae</taxon>
        <taxon>Aspergillus</taxon>
        <taxon>Aspergillus subgen. Circumdati</taxon>
    </lineage>
</organism>
<dbReference type="AlphaFoldDB" id="A0A8H6A4G2"/>
<protein>
    <recommendedName>
        <fullName evidence="7">Zn(2)-C6 fungal-type domain-containing protein</fullName>
    </recommendedName>
</protein>
<dbReference type="GO" id="GO:0009893">
    <property type="term" value="P:positive regulation of metabolic process"/>
    <property type="evidence" value="ECO:0007669"/>
    <property type="project" value="UniProtKB-ARBA"/>
</dbReference>
<evidence type="ECO:0000256" key="3">
    <source>
        <dbReference type="ARBA" id="ARBA00023015"/>
    </source>
</evidence>
<dbReference type="GO" id="GO:0000981">
    <property type="term" value="F:DNA-binding transcription factor activity, RNA polymerase II-specific"/>
    <property type="evidence" value="ECO:0007669"/>
    <property type="project" value="InterPro"/>
</dbReference>
<dbReference type="InterPro" id="IPR021858">
    <property type="entry name" value="Fun_TF"/>
</dbReference>
<dbReference type="EMBL" id="SPNV01000124">
    <property type="protein sequence ID" value="KAF5860622.1"/>
    <property type="molecule type" value="Genomic_DNA"/>
</dbReference>
<comment type="caution">
    <text evidence="8">The sequence shown here is derived from an EMBL/GenBank/DDBJ whole genome shotgun (WGS) entry which is preliminary data.</text>
</comment>
<feature type="domain" description="Zn(2)-C6 fungal-type" evidence="7">
    <location>
        <begin position="22"/>
        <end position="52"/>
    </location>
</feature>
<dbReference type="Proteomes" id="UP000541154">
    <property type="component" value="Unassembled WGS sequence"/>
</dbReference>
<dbReference type="InterPro" id="IPR052360">
    <property type="entry name" value="Transcr_Regulatory_Proteins"/>
</dbReference>
<dbReference type="GO" id="GO:0003677">
    <property type="term" value="F:DNA binding"/>
    <property type="evidence" value="ECO:0007669"/>
    <property type="project" value="UniProtKB-KW"/>
</dbReference>
<keyword evidence="5" id="KW-0804">Transcription</keyword>
<keyword evidence="1" id="KW-0479">Metal-binding</keyword>
<keyword evidence="4" id="KW-0238">DNA-binding</keyword>
<dbReference type="Gene3D" id="4.10.240.10">
    <property type="entry name" value="Zn(2)-C6 fungal-type DNA-binding domain"/>
    <property type="match status" value="1"/>
</dbReference>
<dbReference type="GO" id="GO:0008270">
    <property type="term" value="F:zinc ion binding"/>
    <property type="evidence" value="ECO:0007669"/>
    <property type="project" value="InterPro"/>
</dbReference>
<dbReference type="PROSITE" id="PS00463">
    <property type="entry name" value="ZN2_CY6_FUNGAL_1"/>
    <property type="match status" value="1"/>
</dbReference>
<dbReference type="PANTHER" id="PTHR36206:SF16">
    <property type="entry name" value="TRANSCRIPTION FACTOR DOMAIN-CONTAINING PROTEIN-RELATED"/>
    <property type="match status" value="1"/>
</dbReference>
<dbReference type="InterPro" id="IPR001138">
    <property type="entry name" value="Zn2Cys6_DnaBD"/>
</dbReference>
<dbReference type="CDD" id="cd00067">
    <property type="entry name" value="GAL4"/>
    <property type="match status" value="1"/>
</dbReference>
<gene>
    <name evidence="8" type="ORF">ETB97_001326</name>
</gene>
<dbReference type="Pfam" id="PF11951">
    <property type="entry name" value="Fungal_trans_2"/>
    <property type="match status" value="1"/>
</dbReference>
<dbReference type="PANTHER" id="PTHR36206">
    <property type="entry name" value="ASPERCRYPTIN BIOSYNTHESIS CLUSTER-SPECIFIC TRANSCRIPTION REGULATOR ATNN-RELATED"/>
    <property type="match status" value="1"/>
</dbReference>
<dbReference type="Pfam" id="PF00172">
    <property type="entry name" value="Zn_clus"/>
    <property type="match status" value="1"/>
</dbReference>
<accession>A0A8H6A4G2</accession>
<sequence length="626" mass="70123">MKMIRAAQDKRKRIFSRKSKTGCRTCRTRRVKCDETPGTCRNCSSTGRICAYDAQRLPRTRLLGGRPPPIPPMLLTRTLPAGFWWGMTSDERRCYSFFQHRTCKAVIGYFDSDMWERLVLQVSQTEQAVYHAVIAFGATHADFEARGMPPALDDMSGAWHRFAIDQGARSYAHLNARSASHDPKLREVILVCCVLFVISELVRGQFDLALTHLKNGLRILKDTVEQFHAFGCTVDRCLLGAFAHLNEQAVFFGAEALYTLMKPEPAPPPPGEGGLGFRSLPESRTALLTLLNGLAQEYSSSSAFSQAKKGTSDAALTHWQFNASLKIRKFSQMFELFHRRAHERNNREQRGIDLFYMHILSLSVSFERKIYDRTGGLLEYDTPIFERLVSLAEAFIDSFHGPDRPGLLLGLGVIAPLFYVATRCRQNDLRWRAIRALHSWPHREGPWSSDMAASIAVEIIAAEKNVLQTTLPVADPGGFVKAGQSSPDLRLDHTTAIENAVEGIPHQGPCMPEQVRFEQSNIQKNSQSWDLRSCQDRPYWTGSVEARQGSLSFMDAAVRGPSMPVLAEREACSYLPNIFHTAPFAFLRLHAAAPVGPFATRHPSLHEVRAQIDAADLRCSYVGEGE</sequence>
<dbReference type="SMART" id="SM00066">
    <property type="entry name" value="GAL4"/>
    <property type="match status" value="1"/>
</dbReference>
<dbReference type="PROSITE" id="PS50048">
    <property type="entry name" value="ZN2_CY6_FUNGAL_2"/>
    <property type="match status" value="1"/>
</dbReference>
<evidence type="ECO:0000256" key="4">
    <source>
        <dbReference type="ARBA" id="ARBA00023125"/>
    </source>
</evidence>
<proteinExistence type="predicted"/>
<evidence type="ECO:0000256" key="2">
    <source>
        <dbReference type="ARBA" id="ARBA00022833"/>
    </source>
</evidence>
<keyword evidence="9" id="KW-1185">Reference proteome</keyword>
<evidence type="ECO:0000313" key="9">
    <source>
        <dbReference type="Proteomes" id="UP000541154"/>
    </source>
</evidence>
<dbReference type="SUPFAM" id="SSF57701">
    <property type="entry name" value="Zn2/Cys6 DNA-binding domain"/>
    <property type="match status" value="1"/>
</dbReference>
<evidence type="ECO:0000259" key="7">
    <source>
        <dbReference type="PROSITE" id="PS50048"/>
    </source>
</evidence>
<dbReference type="InterPro" id="IPR036864">
    <property type="entry name" value="Zn2-C6_fun-type_DNA-bd_sf"/>
</dbReference>
<name>A0A8H6A4G2_PETAA</name>
<evidence type="ECO:0000256" key="6">
    <source>
        <dbReference type="ARBA" id="ARBA00023242"/>
    </source>
</evidence>
<reference evidence="8 9" key="1">
    <citation type="submission" date="2019-04" db="EMBL/GenBank/DDBJ databases">
        <title>Aspergillus burnettii sp. nov., novel species from soil in southeast Queensland.</title>
        <authorList>
            <person name="Gilchrist C.L.M."/>
            <person name="Pitt J.I."/>
            <person name="Lange L."/>
            <person name="Lacey H.J."/>
            <person name="Vuong D."/>
            <person name="Midgley D.J."/>
            <person name="Greenfield P."/>
            <person name="Bradbury M."/>
            <person name="Lacey E."/>
            <person name="Busk P.K."/>
            <person name="Pilgaard B."/>
            <person name="Chooi Y.H."/>
            <person name="Piggott A.M."/>
        </authorList>
    </citation>
    <scope>NUCLEOTIDE SEQUENCE [LARGE SCALE GENOMIC DNA]</scope>
    <source>
        <strain evidence="8 9">FRR 5400</strain>
    </source>
</reference>
<keyword evidence="6" id="KW-0539">Nucleus</keyword>
<evidence type="ECO:0000256" key="5">
    <source>
        <dbReference type="ARBA" id="ARBA00023163"/>
    </source>
</evidence>